<accession>A0AC35U8P4</accession>
<evidence type="ECO:0000313" key="2">
    <source>
        <dbReference type="WBParaSite" id="RSKR_0000847200.1"/>
    </source>
</evidence>
<organism evidence="1 2">
    <name type="scientific">Rhabditophanes sp. KR3021</name>
    <dbReference type="NCBI Taxonomy" id="114890"/>
    <lineage>
        <taxon>Eukaryota</taxon>
        <taxon>Metazoa</taxon>
        <taxon>Ecdysozoa</taxon>
        <taxon>Nematoda</taxon>
        <taxon>Chromadorea</taxon>
        <taxon>Rhabditida</taxon>
        <taxon>Tylenchina</taxon>
        <taxon>Panagrolaimomorpha</taxon>
        <taxon>Strongyloidoidea</taxon>
        <taxon>Alloionematidae</taxon>
        <taxon>Rhabditophanes</taxon>
    </lineage>
</organism>
<name>A0AC35U8P4_9BILA</name>
<sequence>MQYSPSPPPYNDPIALLNEGDDDEVPINRQGPAVVKIEYHTYYNGSNVASEHHKHPSYAVSRNNPLFGANQQRRIQEALKKKKAQMARKIKKTMFAEAEREKALEDVNDRRERVCYK</sequence>
<dbReference type="WBParaSite" id="RSKR_0000847200.1">
    <property type="protein sequence ID" value="RSKR_0000847200.1"/>
    <property type="gene ID" value="RSKR_0000847200"/>
</dbReference>
<reference evidence="2" key="1">
    <citation type="submission" date="2016-11" db="UniProtKB">
        <authorList>
            <consortium name="WormBaseParasite"/>
        </authorList>
    </citation>
    <scope>IDENTIFICATION</scope>
    <source>
        <strain evidence="2">KR3021</strain>
    </source>
</reference>
<protein>
    <submittedName>
        <fullName evidence="2">BZIP domain-containing protein</fullName>
    </submittedName>
</protein>
<dbReference type="Proteomes" id="UP000095286">
    <property type="component" value="Unplaced"/>
</dbReference>
<evidence type="ECO:0000313" key="1">
    <source>
        <dbReference type="Proteomes" id="UP000095286"/>
    </source>
</evidence>
<proteinExistence type="predicted"/>